<dbReference type="InterPro" id="IPR016181">
    <property type="entry name" value="Acyl_CoA_acyltransferase"/>
</dbReference>
<reference evidence="2 3" key="1">
    <citation type="submission" date="2019-08" db="EMBL/GenBank/DDBJ databases">
        <title>Complete genome sequence of Terriglobus albidus strain ORNL.</title>
        <authorList>
            <person name="Podar M."/>
        </authorList>
    </citation>
    <scope>NUCLEOTIDE SEQUENCE [LARGE SCALE GENOMIC DNA]</scope>
    <source>
        <strain evidence="2 3">ORNL</strain>
    </source>
</reference>
<dbReference type="SUPFAM" id="SSF55729">
    <property type="entry name" value="Acyl-CoA N-acyltransferases (Nat)"/>
    <property type="match status" value="1"/>
</dbReference>
<sequence length="302" mass="32827">MTRGPRVIDTLCECGGMIHTAGDKLDDMGISVRFYEDPRSFLAVAEEFLLSRAVLHNLVLTIVDTRLAQPEPGRYWVAFRDSQVVGLALQSPLTFPALLVPMEADVAAALVDTITEGGIMLPGVNGEVATAASFAGRWTERRRSGAVPMQAFRIYQLAGLNEIAPVGGQLRKGDYSDRNLAVSWLQKFYAETHMHSVDAENFIDTALAAERLWLWDIGGTVSMAVSSKPIAGVVRLSAVYTPKEHRGCGYAGACVHAVSSLLTNAGYCCILYTDLGNPTSNSIYRKIGYKAVGEAILYRFES</sequence>
<dbReference type="Gene3D" id="3.40.630.30">
    <property type="match status" value="1"/>
</dbReference>
<accession>A0A5B9EAJ0</accession>
<dbReference type="EMBL" id="CP042806">
    <property type="protein sequence ID" value="QEE28684.1"/>
    <property type="molecule type" value="Genomic_DNA"/>
</dbReference>
<keyword evidence="3" id="KW-1185">Reference proteome</keyword>
<dbReference type="GO" id="GO:0016747">
    <property type="term" value="F:acyltransferase activity, transferring groups other than amino-acyl groups"/>
    <property type="evidence" value="ECO:0007669"/>
    <property type="project" value="InterPro"/>
</dbReference>
<protein>
    <recommendedName>
        <fullName evidence="1">N-acetyltransferase domain-containing protein</fullName>
    </recommendedName>
</protein>
<dbReference type="InterPro" id="IPR000182">
    <property type="entry name" value="GNAT_dom"/>
</dbReference>
<gene>
    <name evidence="2" type="ORF">FTW19_12145</name>
</gene>
<dbReference type="InterPro" id="IPR013653">
    <property type="entry name" value="GCN5-like_dom"/>
</dbReference>
<dbReference type="Proteomes" id="UP000321820">
    <property type="component" value="Chromosome"/>
</dbReference>
<organism evidence="2 3">
    <name type="scientific">Terriglobus albidus</name>
    <dbReference type="NCBI Taxonomy" id="1592106"/>
    <lineage>
        <taxon>Bacteria</taxon>
        <taxon>Pseudomonadati</taxon>
        <taxon>Acidobacteriota</taxon>
        <taxon>Terriglobia</taxon>
        <taxon>Terriglobales</taxon>
        <taxon>Acidobacteriaceae</taxon>
        <taxon>Terriglobus</taxon>
    </lineage>
</organism>
<evidence type="ECO:0000313" key="3">
    <source>
        <dbReference type="Proteomes" id="UP000321820"/>
    </source>
</evidence>
<evidence type="ECO:0000313" key="2">
    <source>
        <dbReference type="EMBL" id="QEE28684.1"/>
    </source>
</evidence>
<name>A0A5B9EAJ0_9BACT</name>
<dbReference type="OrthoDB" id="3174529at2"/>
<dbReference type="Pfam" id="PF08445">
    <property type="entry name" value="FR47"/>
    <property type="match status" value="1"/>
</dbReference>
<dbReference type="KEGG" id="talb:FTW19_12145"/>
<dbReference type="AlphaFoldDB" id="A0A5B9EAJ0"/>
<feature type="domain" description="N-acetyltransferase" evidence="1">
    <location>
        <begin position="168"/>
        <end position="302"/>
    </location>
</feature>
<proteinExistence type="predicted"/>
<dbReference type="PROSITE" id="PS51186">
    <property type="entry name" value="GNAT"/>
    <property type="match status" value="1"/>
</dbReference>
<evidence type="ECO:0000259" key="1">
    <source>
        <dbReference type="PROSITE" id="PS51186"/>
    </source>
</evidence>